<keyword evidence="3" id="KW-1185">Reference proteome</keyword>
<protein>
    <recommendedName>
        <fullName evidence="4">Histidinol dehydrogenase</fullName>
    </recommendedName>
</protein>
<keyword evidence="1" id="KW-1133">Transmembrane helix</keyword>
<evidence type="ECO:0000256" key="1">
    <source>
        <dbReference type="SAM" id="Phobius"/>
    </source>
</evidence>
<keyword evidence="1" id="KW-0812">Transmembrane</keyword>
<evidence type="ECO:0000313" key="3">
    <source>
        <dbReference type="Proteomes" id="UP000244893"/>
    </source>
</evidence>
<dbReference type="AlphaFoldDB" id="A0A2V1HTY6"/>
<feature type="transmembrane region" description="Helical" evidence="1">
    <location>
        <begin position="38"/>
        <end position="58"/>
    </location>
</feature>
<evidence type="ECO:0000313" key="2">
    <source>
        <dbReference type="EMBL" id="PVZ93767.1"/>
    </source>
</evidence>
<dbReference type="EMBL" id="QEOP01000002">
    <property type="protein sequence ID" value="PVZ93767.1"/>
    <property type="molecule type" value="Genomic_DNA"/>
</dbReference>
<accession>A0A2V1HTY6</accession>
<feature type="transmembrane region" description="Helical" evidence="1">
    <location>
        <begin position="12"/>
        <end position="32"/>
    </location>
</feature>
<feature type="transmembrane region" description="Helical" evidence="1">
    <location>
        <begin position="99"/>
        <end position="119"/>
    </location>
</feature>
<organism evidence="2 3">
    <name type="scientific">Amnibacterium flavum</name>
    <dbReference type="NCBI Taxonomy" id="2173173"/>
    <lineage>
        <taxon>Bacteria</taxon>
        <taxon>Bacillati</taxon>
        <taxon>Actinomycetota</taxon>
        <taxon>Actinomycetes</taxon>
        <taxon>Micrococcales</taxon>
        <taxon>Microbacteriaceae</taxon>
        <taxon>Amnibacterium</taxon>
    </lineage>
</organism>
<feature type="transmembrane region" description="Helical" evidence="1">
    <location>
        <begin position="65"/>
        <end position="87"/>
    </location>
</feature>
<reference evidence="2 3" key="1">
    <citation type="submission" date="2018-05" db="EMBL/GenBank/DDBJ databases">
        <title>Amnibacterium sp. M8JJ-5, whole genome shotgun sequence.</title>
        <authorList>
            <person name="Tuo L."/>
        </authorList>
    </citation>
    <scope>NUCLEOTIDE SEQUENCE [LARGE SCALE GENOMIC DNA]</scope>
    <source>
        <strain evidence="2 3">M8JJ-5</strain>
    </source>
</reference>
<proteinExistence type="predicted"/>
<gene>
    <name evidence="2" type="ORF">DDQ50_08200</name>
</gene>
<comment type="caution">
    <text evidence="2">The sequence shown here is derived from an EMBL/GenBank/DDBJ whole genome shotgun (WGS) entry which is preliminary data.</text>
</comment>
<name>A0A2V1HTY6_9MICO</name>
<dbReference type="Proteomes" id="UP000244893">
    <property type="component" value="Unassembled WGS sequence"/>
</dbReference>
<evidence type="ECO:0008006" key="4">
    <source>
        <dbReference type="Google" id="ProtNLM"/>
    </source>
</evidence>
<keyword evidence="1" id="KW-0472">Membrane</keyword>
<sequence length="135" mass="13165">MAGIGSKIAEAVAALVLGGVVGGIGTFAHQLSWTELGLPLPVGLVAGLAAVALLLAGIRIALESRWLAGLAAFGVVLVVGLLSLPGANGSVLIQDDLGGLVWALGPTIVAVIILAWPGARALAVRGSSSGNSSGQ</sequence>